<dbReference type="RefSeq" id="WP_090149948.1">
    <property type="nucleotide sequence ID" value="NZ_FNAN01000007.1"/>
</dbReference>
<feature type="chain" id="PRO_5011763984" description="TraB family protein" evidence="1">
    <location>
        <begin position="24"/>
        <end position="308"/>
    </location>
</feature>
<dbReference type="Pfam" id="PF01963">
    <property type="entry name" value="TraB_PrgY_gumN"/>
    <property type="match status" value="1"/>
</dbReference>
<keyword evidence="1" id="KW-0732">Signal</keyword>
<dbReference type="InterPro" id="IPR002816">
    <property type="entry name" value="TraB/PrgY/GumN_fam"/>
</dbReference>
<sequence length="308" mass="34961">MKPTFRIYLAIILVQTVASLAQAQSQKSATGPDPRTILWKITGPRYTKPSYLLGTFHLSDAEWLLKKPEMSKVIDSTEYILNEAFSTQPAVAVKKKYVLKALPLLDPKQFQTLDSFFVARVGEGIRNNPDAEAMTVAEMGSIIMETLVSGSDKPNAITKFIDKDLFDLYIKLGRQGDQLDRMKVVDFDSSEIDHARQYMARAMHYIVGSDKPDWNPYHMTDLEGSLANYKAMKVEYHLDGYSKDTNTITYFDFIPLDQRNKDWMPKITATISTKPTLIAVGLGHLYYQTGLIVLLRKQGYRVEPVLFN</sequence>
<organism evidence="2 3">
    <name type="scientific">Dyadobacter soli</name>
    <dbReference type="NCBI Taxonomy" id="659014"/>
    <lineage>
        <taxon>Bacteria</taxon>
        <taxon>Pseudomonadati</taxon>
        <taxon>Bacteroidota</taxon>
        <taxon>Cytophagia</taxon>
        <taxon>Cytophagales</taxon>
        <taxon>Spirosomataceae</taxon>
        <taxon>Dyadobacter</taxon>
    </lineage>
</organism>
<dbReference type="OrthoDB" id="9798714at2"/>
<feature type="signal peptide" evidence="1">
    <location>
        <begin position="1"/>
        <end position="23"/>
    </location>
</feature>
<dbReference type="EMBL" id="FNAN01000007">
    <property type="protein sequence ID" value="SDE80462.1"/>
    <property type="molecule type" value="Genomic_DNA"/>
</dbReference>
<evidence type="ECO:0000313" key="2">
    <source>
        <dbReference type="EMBL" id="SDE80462.1"/>
    </source>
</evidence>
<evidence type="ECO:0008006" key="4">
    <source>
        <dbReference type="Google" id="ProtNLM"/>
    </source>
</evidence>
<evidence type="ECO:0000313" key="3">
    <source>
        <dbReference type="Proteomes" id="UP000198748"/>
    </source>
</evidence>
<evidence type="ECO:0000256" key="1">
    <source>
        <dbReference type="SAM" id="SignalP"/>
    </source>
</evidence>
<proteinExistence type="predicted"/>
<dbReference type="STRING" id="659014.SAMN04487996_10741"/>
<gene>
    <name evidence="2" type="ORF">SAMN04487996_10741</name>
</gene>
<dbReference type="CDD" id="cd14789">
    <property type="entry name" value="Tiki"/>
    <property type="match status" value="1"/>
</dbReference>
<accession>A0A1G7FXD0</accession>
<keyword evidence="3" id="KW-1185">Reference proteome</keyword>
<reference evidence="3" key="1">
    <citation type="submission" date="2016-10" db="EMBL/GenBank/DDBJ databases">
        <authorList>
            <person name="Varghese N."/>
            <person name="Submissions S."/>
        </authorList>
    </citation>
    <scope>NUCLEOTIDE SEQUENCE [LARGE SCALE GENOMIC DNA]</scope>
    <source>
        <strain evidence="3">DSM 25329</strain>
    </source>
</reference>
<dbReference type="AlphaFoldDB" id="A0A1G7FXD0"/>
<name>A0A1G7FXD0_9BACT</name>
<dbReference type="Proteomes" id="UP000198748">
    <property type="component" value="Unassembled WGS sequence"/>
</dbReference>
<protein>
    <recommendedName>
        <fullName evidence="4">TraB family protein</fullName>
    </recommendedName>
</protein>